<dbReference type="InterPro" id="IPR052053">
    <property type="entry name" value="IM_YidH-like"/>
</dbReference>
<evidence type="ECO:0000256" key="3">
    <source>
        <dbReference type="ARBA" id="ARBA00022692"/>
    </source>
</evidence>
<evidence type="ECO:0000256" key="4">
    <source>
        <dbReference type="ARBA" id="ARBA00022989"/>
    </source>
</evidence>
<dbReference type="Pfam" id="PF02656">
    <property type="entry name" value="DUF202"/>
    <property type="match status" value="1"/>
</dbReference>
<evidence type="ECO:0000313" key="10">
    <source>
        <dbReference type="Proteomes" id="UP000019373"/>
    </source>
</evidence>
<dbReference type="eggNOG" id="ENOG502S84Z">
    <property type="taxonomic scope" value="Eukaryota"/>
</dbReference>
<dbReference type="OrthoDB" id="199599at2759"/>
<keyword evidence="3 7" id="KW-0812">Transmembrane</keyword>
<comment type="subcellular location">
    <subcellularLocation>
        <location evidence="1">Cell membrane</location>
        <topology evidence="1">Multi-pass membrane protein</topology>
    </subcellularLocation>
</comment>
<proteinExistence type="predicted"/>
<dbReference type="Proteomes" id="UP000019373">
    <property type="component" value="Unassembled WGS sequence"/>
</dbReference>
<organism evidence="9 10">
    <name type="scientific">Endocarpon pusillum (strain Z07020 / HMAS-L-300199)</name>
    <name type="common">Lichen-forming fungus</name>
    <dbReference type="NCBI Taxonomy" id="1263415"/>
    <lineage>
        <taxon>Eukaryota</taxon>
        <taxon>Fungi</taxon>
        <taxon>Dikarya</taxon>
        <taxon>Ascomycota</taxon>
        <taxon>Pezizomycotina</taxon>
        <taxon>Eurotiomycetes</taxon>
        <taxon>Chaetothyriomycetidae</taxon>
        <taxon>Verrucariales</taxon>
        <taxon>Verrucariaceae</taxon>
        <taxon>Endocarpon</taxon>
    </lineage>
</organism>
<evidence type="ECO:0000256" key="2">
    <source>
        <dbReference type="ARBA" id="ARBA00022475"/>
    </source>
</evidence>
<dbReference type="PANTHER" id="PTHR34187:SF2">
    <property type="entry name" value="DUF202 DOMAIN-CONTAINING PROTEIN"/>
    <property type="match status" value="1"/>
</dbReference>
<name>U1G8U9_ENDPU</name>
<gene>
    <name evidence="9" type="ORF">EPUS_05899</name>
</gene>
<sequence length="330" mass="35837">MASAMPESSAYGREYSLTRGLSGSNLSPRQASPGQASPGHQRTISFSEESHPNRSQHSTSISGPCNHESVAGSATGAALVGGRDYDRDQNEQSSPSPPDRPSSSSSASEPSEELKQPWYRQIAASYRSISLENKGSVARDHLALERTFLAWLRTSLAFASIGIAITQLFRLNTSLAAGRQQRRRDLDHLMLRRKEASLPLSPLMGASLTPDIYSHIQTVLQEQSYPIYSPSDNSASTVLDQLLLEPTEFDSNAAARLRHLGKPLGATFLGISIMILFIGFHRYFESQHWIIRGQFPASRGSVALTGFVAVALIIASLVVVLVVAPASYNK</sequence>
<evidence type="ECO:0000256" key="6">
    <source>
        <dbReference type="SAM" id="MobiDB-lite"/>
    </source>
</evidence>
<dbReference type="EMBL" id="KE720914">
    <property type="protein sequence ID" value="ERF73887.1"/>
    <property type="molecule type" value="Genomic_DNA"/>
</dbReference>
<dbReference type="OMA" id="CNHESVA"/>
<feature type="transmembrane region" description="Helical" evidence="7">
    <location>
        <begin position="304"/>
        <end position="324"/>
    </location>
</feature>
<dbReference type="GO" id="GO:0005886">
    <property type="term" value="C:plasma membrane"/>
    <property type="evidence" value="ECO:0007669"/>
    <property type="project" value="UniProtKB-SubCell"/>
</dbReference>
<feature type="domain" description="DUF202" evidence="8">
    <location>
        <begin position="139"/>
        <end position="288"/>
    </location>
</feature>
<accession>U1G8U9</accession>
<keyword evidence="10" id="KW-1185">Reference proteome</keyword>
<evidence type="ECO:0000256" key="1">
    <source>
        <dbReference type="ARBA" id="ARBA00004651"/>
    </source>
</evidence>
<evidence type="ECO:0000256" key="7">
    <source>
        <dbReference type="SAM" id="Phobius"/>
    </source>
</evidence>
<evidence type="ECO:0000259" key="8">
    <source>
        <dbReference type="Pfam" id="PF02656"/>
    </source>
</evidence>
<evidence type="ECO:0000256" key="5">
    <source>
        <dbReference type="ARBA" id="ARBA00023136"/>
    </source>
</evidence>
<keyword evidence="4 7" id="KW-1133">Transmembrane helix</keyword>
<feature type="compositionally biased region" description="Polar residues" evidence="6">
    <location>
        <begin position="19"/>
        <end position="63"/>
    </location>
</feature>
<dbReference type="RefSeq" id="XP_007800468.1">
    <property type="nucleotide sequence ID" value="XM_007802277.1"/>
</dbReference>
<dbReference type="HOGENOM" id="CLU_053359_0_1_1"/>
<dbReference type="AlphaFoldDB" id="U1G8U9"/>
<protein>
    <recommendedName>
        <fullName evidence="8">DUF202 domain-containing protein</fullName>
    </recommendedName>
</protein>
<dbReference type="InterPro" id="IPR003807">
    <property type="entry name" value="DUF202"/>
</dbReference>
<keyword evidence="2" id="KW-1003">Cell membrane</keyword>
<reference evidence="10" key="1">
    <citation type="journal article" date="2014" name="BMC Genomics">
        <title>Genome characteristics reveal the impact of lichenization on lichen-forming fungus Endocarpon pusillum Hedwig (Verrucariales, Ascomycota).</title>
        <authorList>
            <person name="Wang Y.-Y."/>
            <person name="Liu B."/>
            <person name="Zhang X.-Y."/>
            <person name="Zhou Q.-M."/>
            <person name="Zhang T."/>
            <person name="Li H."/>
            <person name="Yu Y.-F."/>
            <person name="Zhang X.-L."/>
            <person name="Hao X.-Y."/>
            <person name="Wang M."/>
            <person name="Wang L."/>
            <person name="Wei J.-C."/>
        </authorList>
    </citation>
    <scope>NUCLEOTIDE SEQUENCE [LARGE SCALE GENOMIC DNA]</scope>
    <source>
        <strain evidence="10">Z07020 / HMAS-L-300199</strain>
    </source>
</reference>
<feature type="transmembrane region" description="Helical" evidence="7">
    <location>
        <begin position="264"/>
        <end position="284"/>
    </location>
</feature>
<evidence type="ECO:0000313" key="9">
    <source>
        <dbReference type="EMBL" id="ERF73887.1"/>
    </source>
</evidence>
<keyword evidence="5 7" id="KW-0472">Membrane</keyword>
<feature type="region of interest" description="Disordered" evidence="6">
    <location>
        <begin position="1"/>
        <end position="115"/>
    </location>
</feature>
<dbReference type="PANTHER" id="PTHR34187">
    <property type="entry name" value="FGR18P"/>
    <property type="match status" value="1"/>
</dbReference>
<dbReference type="GeneID" id="19240846"/>